<dbReference type="Proteomes" id="UP000000647">
    <property type="component" value="Chromosome"/>
</dbReference>
<dbReference type="SUPFAM" id="SSF53335">
    <property type="entry name" value="S-adenosyl-L-methionine-dependent methyltransferases"/>
    <property type="match status" value="1"/>
</dbReference>
<accession>A1WXM2</accession>
<sequence length="201" mass="21698">MSEPLTQTAHRHVARVLGRNGRAIDATAGNGHDARFLAEQTGPGGSVLVVDLQWGALHNTRTRLEAAGNLTPCYLVQANHRHLATLTPADWHGSVDTVTFNLGYLPGGDRAVTTQPEHTEAALDAARRLLRPGGLLSVVAYRGHPGGAAEARCVARWMTMAANAGDHWQERAAGPDTAPILHLLWRQGEGDHHEEGTRWRS</sequence>
<dbReference type="eggNOG" id="COG2226">
    <property type="taxonomic scope" value="Bacteria"/>
</dbReference>
<reference evidence="2" key="1">
    <citation type="submission" date="2006-12" db="EMBL/GenBank/DDBJ databases">
        <title>Complete sequence of Halorhodospira halophila SL1.</title>
        <authorList>
            <consortium name="US DOE Joint Genome Institute"/>
            <person name="Copeland A."/>
            <person name="Lucas S."/>
            <person name="Lapidus A."/>
            <person name="Barry K."/>
            <person name="Detter J.C."/>
            <person name="Glavina del Rio T."/>
            <person name="Hammon N."/>
            <person name="Israni S."/>
            <person name="Dalin E."/>
            <person name="Tice H."/>
            <person name="Pitluck S."/>
            <person name="Saunders E."/>
            <person name="Brettin T."/>
            <person name="Bruce D."/>
            <person name="Han C."/>
            <person name="Tapia R."/>
            <person name="Schmutz J."/>
            <person name="Larimer F."/>
            <person name="Land M."/>
            <person name="Hauser L."/>
            <person name="Kyrpides N."/>
            <person name="Mikhailova N."/>
            <person name="Hoff W."/>
            <person name="Richardson P."/>
        </authorList>
    </citation>
    <scope>NUCLEOTIDE SEQUENCE [LARGE SCALE GENOMIC DNA]</scope>
    <source>
        <strain evidence="2">DSM 244 / SL1</strain>
    </source>
</reference>
<dbReference type="STRING" id="349124.Hhal_1670"/>
<dbReference type="CDD" id="cd02440">
    <property type="entry name" value="AdoMet_MTases"/>
    <property type="match status" value="1"/>
</dbReference>
<dbReference type="KEGG" id="hha:Hhal_1670"/>
<keyword evidence="2" id="KW-1185">Reference proteome</keyword>
<protein>
    <submittedName>
        <fullName evidence="1">Putative rRNA methylase</fullName>
    </submittedName>
</protein>
<reference evidence="1 2" key="2">
    <citation type="journal article" date="2013" name="Stand. Genomic Sci.">
        <title>Complete genome sequence of Halorhodospira halophila SL1.</title>
        <authorList>
            <person name="Challacombe J.F."/>
            <person name="Majid S."/>
            <person name="Deole R."/>
            <person name="Brettin T.S."/>
            <person name="Bruce D."/>
            <person name="Delano S.F."/>
            <person name="Detter J.C."/>
            <person name="Gleasner C.D."/>
            <person name="Han C.S."/>
            <person name="Misra M."/>
            <person name="Reitenga K.G."/>
            <person name="Mikhailova N."/>
            <person name="Woyke T."/>
            <person name="Pitluck S."/>
            <person name="Nolan M."/>
            <person name="Land M.L."/>
            <person name="Saunders E."/>
            <person name="Tapia R."/>
            <person name="Lapidus A."/>
            <person name="Ivanova N."/>
            <person name="Hoff W.D."/>
        </authorList>
    </citation>
    <scope>NUCLEOTIDE SEQUENCE [LARGE SCALE GENOMIC DNA]</scope>
    <source>
        <strain evidence="2">DSM 244 / SL1</strain>
    </source>
</reference>
<organism evidence="1 2">
    <name type="scientific">Halorhodospira halophila (strain DSM 244 / SL1)</name>
    <name type="common">Ectothiorhodospira halophila (strain DSM 244 / SL1)</name>
    <dbReference type="NCBI Taxonomy" id="349124"/>
    <lineage>
        <taxon>Bacteria</taxon>
        <taxon>Pseudomonadati</taxon>
        <taxon>Pseudomonadota</taxon>
        <taxon>Gammaproteobacteria</taxon>
        <taxon>Chromatiales</taxon>
        <taxon>Ectothiorhodospiraceae</taxon>
        <taxon>Halorhodospira</taxon>
    </lineage>
</organism>
<dbReference type="Gene3D" id="3.40.50.150">
    <property type="entry name" value="Vaccinia Virus protein VP39"/>
    <property type="match status" value="1"/>
</dbReference>
<dbReference type="EMBL" id="CP000544">
    <property type="protein sequence ID" value="ABM62434.1"/>
    <property type="molecule type" value="Genomic_DNA"/>
</dbReference>
<proteinExistence type="predicted"/>
<dbReference type="InterPro" id="IPR029063">
    <property type="entry name" value="SAM-dependent_MTases_sf"/>
</dbReference>
<dbReference type="HOGENOM" id="CLU_079190_1_0_6"/>
<dbReference type="PANTHER" id="PTHR35276:SF1">
    <property type="entry name" value="TRNA (MNM(5)S(2)U34)-METHYLTRANSFERASE, CHLOROPLASTIC"/>
    <property type="match status" value="1"/>
</dbReference>
<dbReference type="GO" id="GO:0032259">
    <property type="term" value="P:methylation"/>
    <property type="evidence" value="ECO:0007669"/>
    <property type="project" value="UniProtKB-KW"/>
</dbReference>
<name>A1WXM2_HALHL</name>
<dbReference type="GO" id="GO:0008168">
    <property type="term" value="F:methyltransferase activity"/>
    <property type="evidence" value="ECO:0007669"/>
    <property type="project" value="UniProtKB-KW"/>
</dbReference>
<gene>
    <name evidence="1" type="ordered locus">Hhal_1670</name>
</gene>
<dbReference type="OrthoDB" id="9792989at2"/>
<evidence type="ECO:0000313" key="1">
    <source>
        <dbReference type="EMBL" id="ABM62434.1"/>
    </source>
</evidence>
<dbReference type="RefSeq" id="WP_011814456.1">
    <property type="nucleotide sequence ID" value="NC_008789.1"/>
</dbReference>
<keyword evidence="1" id="KW-0489">Methyltransferase</keyword>
<keyword evidence="1" id="KW-0808">Transferase</keyword>
<dbReference type="InterPro" id="IPR010719">
    <property type="entry name" value="MnmM_MeTrfase"/>
</dbReference>
<dbReference type="PANTHER" id="PTHR35276">
    <property type="entry name" value="S-ADENOSYL-L-METHIONINE-DEPENDENT METHYLTRANSFERASES SUPERFAMILY PROTEIN"/>
    <property type="match status" value="1"/>
</dbReference>
<dbReference type="AlphaFoldDB" id="A1WXM2"/>
<dbReference type="Pfam" id="PF06962">
    <property type="entry name" value="rRNA_methylase"/>
    <property type="match status" value="1"/>
</dbReference>
<evidence type="ECO:0000313" key="2">
    <source>
        <dbReference type="Proteomes" id="UP000000647"/>
    </source>
</evidence>